<protein>
    <submittedName>
        <fullName evidence="1">Uncharacterized protein</fullName>
    </submittedName>
</protein>
<sequence>MHYAPVLSDHLVNGNVRERDGASVRARRIYVAKRGAWRNWWSMSVVEQPRLRTPRARPVGARGRLPRL</sequence>
<dbReference type="RefSeq" id="WP_310297408.1">
    <property type="nucleotide sequence ID" value="NZ_BAAAPS010000011.1"/>
</dbReference>
<organism evidence="1 2">
    <name type="scientific">Nocardioides marmoribigeumensis</name>
    <dbReference type="NCBI Taxonomy" id="433649"/>
    <lineage>
        <taxon>Bacteria</taxon>
        <taxon>Bacillati</taxon>
        <taxon>Actinomycetota</taxon>
        <taxon>Actinomycetes</taxon>
        <taxon>Propionibacteriales</taxon>
        <taxon>Nocardioidaceae</taxon>
        <taxon>Nocardioides</taxon>
    </lineage>
</organism>
<gene>
    <name evidence="1" type="ORF">J2S63_000194</name>
</gene>
<comment type="caution">
    <text evidence="1">The sequence shown here is derived from an EMBL/GenBank/DDBJ whole genome shotgun (WGS) entry which is preliminary data.</text>
</comment>
<evidence type="ECO:0000313" key="1">
    <source>
        <dbReference type="EMBL" id="MDR7360641.1"/>
    </source>
</evidence>
<reference evidence="1 2" key="1">
    <citation type="submission" date="2023-07" db="EMBL/GenBank/DDBJ databases">
        <title>Sequencing the genomes of 1000 actinobacteria strains.</title>
        <authorList>
            <person name="Klenk H.-P."/>
        </authorList>
    </citation>
    <scope>NUCLEOTIDE SEQUENCE [LARGE SCALE GENOMIC DNA]</scope>
    <source>
        <strain evidence="1 2">DSM 19426</strain>
    </source>
</reference>
<dbReference type="EMBL" id="JAVDYG010000001">
    <property type="protein sequence ID" value="MDR7360641.1"/>
    <property type="molecule type" value="Genomic_DNA"/>
</dbReference>
<name>A0ABU2BQU3_9ACTN</name>
<evidence type="ECO:0000313" key="2">
    <source>
        <dbReference type="Proteomes" id="UP001183648"/>
    </source>
</evidence>
<keyword evidence="2" id="KW-1185">Reference proteome</keyword>
<accession>A0ABU2BQU3</accession>
<dbReference type="Proteomes" id="UP001183648">
    <property type="component" value="Unassembled WGS sequence"/>
</dbReference>
<proteinExistence type="predicted"/>